<gene>
    <name evidence="2" type="ORF">NTEN_LOCUS10519</name>
</gene>
<accession>A0A6H5GNP0</accession>
<organism evidence="2 3">
    <name type="scientific">Nesidiocoris tenuis</name>
    <dbReference type="NCBI Taxonomy" id="355587"/>
    <lineage>
        <taxon>Eukaryota</taxon>
        <taxon>Metazoa</taxon>
        <taxon>Ecdysozoa</taxon>
        <taxon>Arthropoda</taxon>
        <taxon>Hexapoda</taxon>
        <taxon>Insecta</taxon>
        <taxon>Pterygota</taxon>
        <taxon>Neoptera</taxon>
        <taxon>Paraneoptera</taxon>
        <taxon>Hemiptera</taxon>
        <taxon>Heteroptera</taxon>
        <taxon>Panheteroptera</taxon>
        <taxon>Cimicomorpha</taxon>
        <taxon>Miridae</taxon>
        <taxon>Dicyphina</taxon>
        <taxon>Nesidiocoris</taxon>
    </lineage>
</organism>
<feature type="compositionally biased region" description="Polar residues" evidence="1">
    <location>
        <begin position="200"/>
        <end position="214"/>
    </location>
</feature>
<protein>
    <submittedName>
        <fullName evidence="2">Uncharacterized protein</fullName>
    </submittedName>
</protein>
<proteinExistence type="predicted"/>
<dbReference type="Proteomes" id="UP000479000">
    <property type="component" value="Unassembled WGS sequence"/>
</dbReference>
<dbReference type="EMBL" id="CADCXU010015820">
    <property type="protein sequence ID" value="CAB0005042.1"/>
    <property type="molecule type" value="Genomic_DNA"/>
</dbReference>
<keyword evidence="3" id="KW-1185">Reference proteome</keyword>
<evidence type="ECO:0000256" key="1">
    <source>
        <dbReference type="SAM" id="MobiDB-lite"/>
    </source>
</evidence>
<sequence length="346" mass="38225">MAAMRPLHDFPFNILRSFLKPWAEVQFELNNCSLMERCIPAAHPPKILRYLHPLGNPFLQRQKLYELMCCDGKKLNDLLSNQFVYSVITESALCSSFGIDLLPGQENSSISNRAISVSYLRAFLGDNTLAALCNYLAISWKKIALNVSEQEKAKADESSHEESSVDKKDAAEELPTLKPTERAPTGLSEPEPLPPPPVESAQTPVTGPDDSTNVDQFALDSLFPELEEETMPTSSETAAKATAINNPPIQQKESVFVRLANRIKVGKFPCQTFILDLFRVCLTRPVLDSLEPVTTDAIQIQEVTTPGLACSNRPCSIAGPTATPRIVILVTFQESQNPGCQGWKFF</sequence>
<dbReference type="OrthoDB" id="266334at2759"/>
<evidence type="ECO:0000313" key="3">
    <source>
        <dbReference type="Proteomes" id="UP000479000"/>
    </source>
</evidence>
<dbReference type="AlphaFoldDB" id="A0A6H5GNP0"/>
<name>A0A6H5GNP0_9HEMI</name>
<reference evidence="2 3" key="1">
    <citation type="submission" date="2020-02" db="EMBL/GenBank/DDBJ databases">
        <authorList>
            <person name="Ferguson B K."/>
        </authorList>
    </citation>
    <scope>NUCLEOTIDE SEQUENCE [LARGE SCALE GENOMIC DNA]</scope>
</reference>
<feature type="region of interest" description="Disordered" evidence="1">
    <location>
        <begin position="154"/>
        <end position="214"/>
    </location>
</feature>
<feature type="compositionally biased region" description="Basic and acidic residues" evidence="1">
    <location>
        <begin position="154"/>
        <end position="171"/>
    </location>
</feature>
<evidence type="ECO:0000313" key="2">
    <source>
        <dbReference type="EMBL" id="CAB0005042.1"/>
    </source>
</evidence>